<evidence type="ECO:0000256" key="1">
    <source>
        <dbReference type="SAM" id="Phobius"/>
    </source>
</evidence>
<feature type="transmembrane region" description="Helical" evidence="1">
    <location>
        <begin position="28"/>
        <end position="48"/>
    </location>
</feature>
<protein>
    <recommendedName>
        <fullName evidence="4">Fimbrial assembly protein</fullName>
    </recommendedName>
</protein>
<reference evidence="2 3" key="1">
    <citation type="submission" date="2019-08" db="EMBL/GenBank/DDBJ databases">
        <authorList>
            <person name="Peeters C."/>
        </authorList>
    </citation>
    <scope>NUCLEOTIDE SEQUENCE [LARGE SCALE GENOMIC DNA]</scope>
    <source>
        <strain evidence="2 3">LMG 31115</strain>
    </source>
</reference>
<keyword evidence="1" id="KW-0812">Transmembrane</keyword>
<dbReference type="EMBL" id="CABPSI010000008">
    <property type="protein sequence ID" value="VVE58937.1"/>
    <property type="molecule type" value="Genomic_DNA"/>
</dbReference>
<gene>
    <name evidence="2" type="ORF">PIN31115_05427</name>
</gene>
<keyword evidence="1" id="KW-0472">Membrane</keyword>
<evidence type="ECO:0000313" key="3">
    <source>
        <dbReference type="Proteomes" id="UP000333828"/>
    </source>
</evidence>
<keyword evidence="1" id="KW-1133">Transmembrane helix</keyword>
<evidence type="ECO:0008006" key="4">
    <source>
        <dbReference type="Google" id="ProtNLM"/>
    </source>
</evidence>
<accession>A0A5E4ZE30</accession>
<sequence>MAVRPHLPPIDLLPTLAQRRQRDFRRQWQIWAVLALAGALLALLPIAWEVRARNEGQAQLLTLNAARSRLDAETASFDTTRRALAGLRAHRRAVLALVARRQAMADRLLDVMRACADGVRLASVDIDDRQLHVDGYATTQSRVREMQKRLRSLPWVKKVAEVESSLIPEGAARQLMGADAPASLPAVRRFAVRVEHRPVAEPALTDGGVWDQEEGIDDK</sequence>
<name>A0A5E4ZE30_9BURK</name>
<dbReference type="PANTHER" id="PTHR40278">
    <property type="entry name" value="DNA UTILIZATION PROTEIN HOFN"/>
    <property type="match status" value="1"/>
</dbReference>
<dbReference type="RefSeq" id="WP_150686677.1">
    <property type="nucleotide sequence ID" value="NZ_CABPSI010000008.1"/>
</dbReference>
<keyword evidence="3" id="KW-1185">Reference proteome</keyword>
<dbReference type="AlphaFoldDB" id="A0A5E4ZE30"/>
<dbReference type="Proteomes" id="UP000333828">
    <property type="component" value="Unassembled WGS sequence"/>
</dbReference>
<proteinExistence type="predicted"/>
<dbReference type="PANTHER" id="PTHR40278:SF1">
    <property type="entry name" value="DNA UTILIZATION PROTEIN HOFN"/>
    <property type="match status" value="1"/>
</dbReference>
<organism evidence="2 3">
    <name type="scientific">Pandoraea iniqua</name>
    <dbReference type="NCBI Taxonomy" id="2508288"/>
    <lineage>
        <taxon>Bacteria</taxon>
        <taxon>Pseudomonadati</taxon>
        <taxon>Pseudomonadota</taxon>
        <taxon>Betaproteobacteria</taxon>
        <taxon>Burkholderiales</taxon>
        <taxon>Burkholderiaceae</taxon>
        <taxon>Pandoraea</taxon>
    </lineage>
</organism>
<dbReference type="InterPro" id="IPR052534">
    <property type="entry name" value="Extracell_DNA_Util/SecSys_Comp"/>
</dbReference>
<dbReference type="Pfam" id="PF05137">
    <property type="entry name" value="PilN"/>
    <property type="match status" value="1"/>
</dbReference>
<dbReference type="InterPro" id="IPR007813">
    <property type="entry name" value="PilN"/>
</dbReference>
<evidence type="ECO:0000313" key="2">
    <source>
        <dbReference type="EMBL" id="VVE58937.1"/>
    </source>
</evidence>